<reference evidence="2" key="1">
    <citation type="journal article" date="2010" name="PLoS Negl. Trop. Dis.">
        <title>The genome sequence of Trypanosoma brucei gambiense, causative agent of chronic human african trypanosomiasis.</title>
        <authorList>
            <person name="Jackson A.P."/>
            <person name="Sanders M."/>
            <person name="Berry A."/>
            <person name="McQuillan J."/>
            <person name="Aslett M.A."/>
            <person name="Quail M.A."/>
            <person name="Chukualim B."/>
            <person name="Capewell P."/>
            <person name="MacLeod A."/>
            <person name="Melville S.E."/>
            <person name="Gibson W."/>
            <person name="Barry J.D."/>
            <person name="Berriman M."/>
            <person name="Hertz-Fowler C."/>
        </authorList>
    </citation>
    <scope>NUCLEOTIDE SEQUENCE [LARGE SCALE GENOMIC DNA]</scope>
    <source>
        <strain evidence="2">MHOM/CI/86/DAL972</strain>
    </source>
</reference>
<name>C9ZTY1_TRYB9</name>
<proteinExistence type="predicted"/>
<evidence type="ECO:0000313" key="1">
    <source>
        <dbReference type="EMBL" id="CBH12867.1"/>
    </source>
</evidence>
<evidence type="ECO:0000313" key="2">
    <source>
        <dbReference type="Proteomes" id="UP000002316"/>
    </source>
</evidence>
<dbReference type="RefSeq" id="XP_011775146.1">
    <property type="nucleotide sequence ID" value="XM_011776844.1"/>
</dbReference>
<dbReference type="AlphaFoldDB" id="C9ZTY1"/>
<organism evidence="1 2">
    <name type="scientific">Trypanosoma brucei gambiense (strain MHOM/CI/86/DAL972)</name>
    <dbReference type="NCBI Taxonomy" id="679716"/>
    <lineage>
        <taxon>Eukaryota</taxon>
        <taxon>Discoba</taxon>
        <taxon>Euglenozoa</taxon>
        <taxon>Kinetoplastea</taxon>
        <taxon>Metakinetoplastina</taxon>
        <taxon>Trypanosomatida</taxon>
        <taxon>Trypanosomatidae</taxon>
        <taxon>Trypanosoma</taxon>
    </lineage>
</organism>
<dbReference type="EMBL" id="FN554970">
    <property type="protein sequence ID" value="CBH12867.1"/>
    <property type="molecule type" value="Genomic_DNA"/>
</dbReference>
<dbReference type="GeneID" id="23863045"/>
<gene>
    <name evidence="1" type="ORF">TbgDal_VII7475</name>
</gene>
<dbReference type="Proteomes" id="UP000002316">
    <property type="component" value="Chromosome 7"/>
</dbReference>
<dbReference type="KEGG" id="tbg:TbgDal_VII7475"/>
<sequence length="108" mass="12097">MPLPACQLRGPWGVWSSCYLVICDRPLCSPCEGSRVPECVCMWLPLKLAEHIGYSPHHYCLRIGALPKRKEVAGNPTSLKQRNRGGESVSRPFKVLGAWLTTKYTQTI</sequence>
<accession>C9ZTY1</accession>
<protein>
    <submittedName>
        <fullName evidence="1">Uncharacterized protein</fullName>
    </submittedName>
</protein>